<organism evidence="1 2">
    <name type="scientific">Alishewanella agri BL06</name>
    <dbReference type="NCBI Taxonomy" id="1195246"/>
    <lineage>
        <taxon>Bacteria</taxon>
        <taxon>Pseudomonadati</taxon>
        <taxon>Pseudomonadota</taxon>
        <taxon>Gammaproteobacteria</taxon>
        <taxon>Alteromonadales</taxon>
        <taxon>Alteromonadaceae</taxon>
        <taxon>Alishewanella</taxon>
    </lineage>
</organism>
<dbReference type="STRING" id="1195246.AGRI_02920"/>
<dbReference type="PATRIC" id="fig|1195246.3.peg.572"/>
<dbReference type="Proteomes" id="UP000035062">
    <property type="component" value="Unassembled WGS sequence"/>
</dbReference>
<dbReference type="eggNOG" id="COG5421">
    <property type="taxonomic scope" value="Bacteria"/>
</dbReference>
<accession>I9DV96</accession>
<dbReference type="PANTHER" id="PTHR35404">
    <property type="entry name" value="TRANSPOSASE OF TN10"/>
    <property type="match status" value="1"/>
</dbReference>
<dbReference type="PANTHER" id="PTHR35404:SF8">
    <property type="entry name" value="TRANSPOSASE OF TN10"/>
    <property type="match status" value="1"/>
</dbReference>
<gene>
    <name evidence="1" type="ORF">AGRI_02920</name>
</gene>
<proteinExistence type="predicted"/>
<protein>
    <submittedName>
        <fullName evidence="1">Transposase, IS4 family protein</fullName>
    </submittedName>
</protein>
<keyword evidence="2" id="KW-1185">Reference proteome</keyword>
<reference evidence="1 2" key="1">
    <citation type="journal article" date="2012" name="J. Bacteriol.">
        <title>Genome Sequence of Pectin-Degrading Alishewanella agri, Isolated from Landfill Soil.</title>
        <authorList>
            <person name="Kim J."/>
            <person name="Jung J."/>
            <person name="Sung J.S."/>
            <person name="Chun J."/>
            <person name="Park W."/>
        </authorList>
    </citation>
    <scope>NUCLEOTIDE SEQUENCE [LARGE SCALE GENOMIC DNA]</scope>
    <source>
        <strain evidence="1 2">BL06</strain>
    </source>
</reference>
<evidence type="ECO:0000313" key="2">
    <source>
        <dbReference type="Proteomes" id="UP000035062"/>
    </source>
</evidence>
<dbReference type="EMBL" id="AKKU01000006">
    <property type="protein sequence ID" value="EIW90100.1"/>
    <property type="molecule type" value="Genomic_DNA"/>
</dbReference>
<sequence>MKTALTKDARCTVTAIGRAMPGSSDKVSIKRADRLLSNANLQRELPLIYSAMTKSVVSSKSQPLILIDWSNADTVKRHFILRASMSADGRALTLLQKVAAAEDYTCPHVHRTFLNQLKAMLPKDCKPVLSLMLASKCPGLNRYAN</sequence>
<comment type="caution">
    <text evidence="1">The sequence shown here is derived from an EMBL/GenBank/DDBJ whole genome shotgun (WGS) entry which is preliminary data.</text>
</comment>
<evidence type="ECO:0000313" key="1">
    <source>
        <dbReference type="EMBL" id="EIW90100.1"/>
    </source>
</evidence>
<name>I9DV96_9ALTE</name>
<dbReference type="AlphaFoldDB" id="I9DV96"/>